<comment type="caution">
    <text evidence="1">The sequence shown here is derived from an EMBL/GenBank/DDBJ whole genome shotgun (WGS) entry which is preliminary data.</text>
</comment>
<gene>
    <name evidence="1" type="ORF">GCM10023342_19130</name>
</gene>
<dbReference type="Proteomes" id="UP001500074">
    <property type="component" value="Unassembled WGS sequence"/>
</dbReference>
<evidence type="ECO:0000313" key="2">
    <source>
        <dbReference type="Proteomes" id="UP001500074"/>
    </source>
</evidence>
<protein>
    <submittedName>
        <fullName evidence="1">Uncharacterized protein</fullName>
    </submittedName>
</protein>
<name>A0ABP9RDA6_9GAMM</name>
<evidence type="ECO:0000313" key="1">
    <source>
        <dbReference type="EMBL" id="GAA5175560.1"/>
    </source>
</evidence>
<dbReference type="RefSeq" id="WP_031382575.1">
    <property type="nucleotide sequence ID" value="NZ_BAABKI010000020.1"/>
</dbReference>
<sequence length="225" mass="25612">MPYHEANEHAPGRLHALFADPYQAFGNHVHARWDHLPVALHALLDRPLAAADLKVRVIHGWENGNFQLGELNHSDHALRNLADLRHVEARYRQARRDGQALPCDDRSLLERPLDDAIAQAEQAGQAIDELTRSTPARWPAFDQGLLLYTFFKIYHRLTYGEDDVYRSIRCLTTSGPCEVHEFHLEEGEFAIVTPAEGEPQATTLLVLHESQLEPVIQLLQRCRIV</sequence>
<organism evidence="1 2">
    <name type="scientific">Modicisalibacter zincidurans</name>
    <dbReference type="NCBI Taxonomy" id="1178777"/>
    <lineage>
        <taxon>Bacteria</taxon>
        <taxon>Pseudomonadati</taxon>
        <taxon>Pseudomonadota</taxon>
        <taxon>Gammaproteobacteria</taxon>
        <taxon>Oceanospirillales</taxon>
        <taxon>Halomonadaceae</taxon>
        <taxon>Modicisalibacter</taxon>
    </lineage>
</organism>
<dbReference type="EMBL" id="BAABKI010000020">
    <property type="protein sequence ID" value="GAA5175560.1"/>
    <property type="molecule type" value="Genomic_DNA"/>
</dbReference>
<proteinExistence type="predicted"/>
<accession>A0ABP9RDA6</accession>
<reference evidence="2" key="1">
    <citation type="journal article" date="2019" name="Int. J. Syst. Evol. Microbiol.">
        <title>The Global Catalogue of Microorganisms (GCM) 10K type strain sequencing project: providing services to taxonomists for standard genome sequencing and annotation.</title>
        <authorList>
            <consortium name="The Broad Institute Genomics Platform"/>
            <consortium name="The Broad Institute Genome Sequencing Center for Infectious Disease"/>
            <person name="Wu L."/>
            <person name="Ma J."/>
        </authorList>
    </citation>
    <scope>NUCLEOTIDE SEQUENCE [LARGE SCALE GENOMIC DNA]</scope>
    <source>
        <strain evidence="2">JCM 18472</strain>
    </source>
</reference>
<keyword evidence="2" id="KW-1185">Reference proteome</keyword>